<dbReference type="RefSeq" id="WP_249459150.1">
    <property type="nucleotide sequence ID" value="NZ_JAMCCK010000015.1"/>
</dbReference>
<evidence type="ECO:0000313" key="2">
    <source>
        <dbReference type="Proteomes" id="UP001202052"/>
    </source>
</evidence>
<proteinExistence type="predicted"/>
<reference evidence="1 2" key="1">
    <citation type="submission" date="2022-05" db="EMBL/GenBank/DDBJ databases">
        <title>Genome Resource of Streptomyces lavenduligriseus GA1-1, a Strain with Broad-Spectrum Antifungal Activity against Phytopathogenic Fungi.</title>
        <authorList>
            <person name="Qi D."/>
        </authorList>
    </citation>
    <scope>NUCLEOTIDE SEQUENCE [LARGE SCALE GENOMIC DNA]</scope>
    <source>
        <strain evidence="1 2">GA1-1</strain>
    </source>
</reference>
<dbReference type="InterPro" id="IPR036661">
    <property type="entry name" value="Luciferase-like_sf"/>
</dbReference>
<evidence type="ECO:0000313" key="1">
    <source>
        <dbReference type="EMBL" id="MCL3994062.1"/>
    </source>
</evidence>
<protein>
    <submittedName>
        <fullName evidence="1">Uncharacterized protein</fullName>
    </submittedName>
</protein>
<dbReference type="Proteomes" id="UP001202052">
    <property type="component" value="Unassembled WGS sequence"/>
</dbReference>
<dbReference type="SUPFAM" id="SSF51679">
    <property type="entry name" value="Bacterial luciferase-like"/>
    <property type="match status" value="1"/>
</dbReference>
<gene>
    <name evidence="1" type="ORF">M4438_11045</name>
</gene>
<comment type="caution">
    <text evidence="1">The sequence shown here is derived from an EMBL/GenBank/DDBJ whole genome shotgun (WGS) entry which is preliminary data.</text>
</comment>
<accession>A0ABT0NRI6</accession>
<sequence length="58" mass="6086">MSALAFGIQLPVQSQSTLYAHLAAVTTRIRLLSHVAVVALRASATAPCAARRHGSSRT</sequence>
<dbReference type="EMBL" id="JAMCCK010000015">
    <property type="protein sequence ID" value="MCL3994062.1"/>
    <property type="molecule type" value="Genomic_DNA"/>
</dbReference>
<keyword evidence="2" id="KW-1185">Reference proteome</keyword>
<organism evidence="1 2">
    <name type="scientific">Streptomyces lavenduligriseus</name>
    <dbReference type="NCBI Taxonomy" id="67315"/>
    <lineage>
        <taxon>Bacteria</taxon>
        <taxon>Bacillati</taxon>
        <taxon>Actinomycetota</taxon>
        <taxon>Actinomycetes</taxon>
        <taxon>Kitasatosporales</taxon>
        <taxon>Streptomycetaceae</taxon>
        <taxon>Streptomyces</taxon>
    </lineage>
</organism>
<name>A0ABT0NRI6_9ACTN</name>